<evidence type="ECO:0000259" key="6">
    <source>
        <dbReference type="Pfam" id="PF09320"/>
    </source>
</evidence>
<dbReference type="PANTHER" id="PTHR43908">
    <property type="entry name" value="AT29763P-RELATED"/>
    <property type="match status" value="1"/>
</dbReference>
<dbReference type="OrthoDB" id="10250354at2759"/>
<evidence type="ECO:0000256" key="3">
    <source>
        <dbReference type="ARBA" id="ARBA00022989"/>
    </source>
</evidence>
<dbReference type="InterPro" id="IPR015399">
    <property type="entry name" value="DUF1977_DnaJ-like"/>
</dbReference>
<accession>A0A2U1NML4</accession>
<comment type="caution">
    <text evidence="7">The sequence shown here is derived from an EMBL/GenBank/DDBJ whole genome shotgun (WGS) entry which is preliminary data.</text>
</comment>
<evidence type="ECO:0000256" key="5">
    <source>
        <dbReference type="SAM" id="Phobius"/>
    </source>
</evidence>
<keyword evidence="3 5" id="KW-1133">Transmembrane helix</keyword>
<organism evidence="7 8">
    <name type="scientific">Artemisia annua</name>
    <name type="common">Sweet wormwood</name>
    <dbReference type="NCBI Taxonomy" id="35608"/>
    <lineage>
        <taxon>Eukaryota</taxon>
        <taxon>Viridiplantae</taxon>
        <taxon>Streptophyta</taxon>
        <taxon>Embryophyta</taxon>
        <taxon>Tracheophyta</taxon>
        <taxon>Spermatophyta</taxon>
        <taxon>Magnoliopsida</taxon>
        <taxon>eudicotyledons</taxon>
        <taxon>Gunneridae</taxon>
        <taxon>Pentapetalae</taxon>
        <taxon>asterids</taxon>
        <taxon>campanulids</taxon>
        <taxon>Asterales</taxon>
        <taxon>Asteraceae</taxon>
        <taxon>Asteroideae</taxon>
        <taxon>Anthemideae</taxon>
        <taxon>Artemisiinae</taxon>
        <taxon>Artemisia</taxon>
    </lineage>
</organism>
<proteinExistence type="predicted"/>
<dbReference type="GO" id="GO:0030544">
    <property type="term" value="F:Hsp70 protein binding"/>
    <property type="evidence" value="ECO:0007669"/>
    <property type="project" value="TreeGrafter"/>
</dbReference>
<keyword evidence="4 5" id="KW-0472">Membrane</keyword>
<protein>
    <submittedName>
        <fullName evidence="7">DnaJ domain</fullName>
    </submittedName>
</protein>
<sequence>MDRGKNECSVNHKNQKFNNFNASYEDFKTTIPRASIKDHILGIYAFLGLLLVIGFMFWVIFFLEYINPYSFQRDETYKICMKTDQYGIEFYVKSDIDKKYPAGTAARVEFEKNVIKDYIEENKDDCHYELWWKWQSVDPNYPTPECDKLQLMGINPTDP</sequence>
<dbReference type="STRING" id="35608.A0A2U1NML4"/>
<gene>
    <name evidence="7" type="ORF">CTI12_AA243020</name>
</gene>
<dbReference type="GO" id="GO:0005789">
    <property type="term" value="C:endoplasmic reticulum membrane"/>
    <property type="evidence" value="ECO:0007669"/>
    <property type="project" value="TreeGrafter"/>
</dbReference>
<dbReference type="InterPro" id="IPR051100">
    <property type="entry name" value="DnaJ_subfamily_B/C"/>
</dbReference>
<reference evidence="7 8" key="1">
    <citation type="journal article" date="2018" name="Mol. Plant">
        <title>The genome of Artemisia annua provides insight into the evolution of Asteraceae family and artemisinin biosynthesis.</title>
        <authorList>
            <person name="Shen Q."/>
            <person name="Zhang L."/>
            <person name="Liao Z."/>
            <person name="Wang S."/>
            <person name="Yan T."/>
            <person name="Shi P."/>
            <person name="Liu M."/>
            <person name="Fu X."/>
            <person name="Pan Q."/>
            <person name="Wang Y."/>
            <person name="Lv Z."/>
            <person name="Lu X."/>
            <person name="Zhang F."/>
            <person name="Jiang W."/>
            <person name="Ma Y."/>
            <person name="Chen M."/>
            <person name="Hao X."/>
            <person name="Li L."/>
            <person name="Tang Y."/>
            <person name="Lv G."/>
            <person name="Zhou Y."/>
            <person name="Sun X."/>
            <person name="Brodelius P.E."/>
            <person name="Rose J.K.C."/>
            <person name="Tang K."/>
        </authorList>
    </citation>
    <scope>NUCLEOTIDE SEQUENCE [LARGE SCALE GENOMIC DNA]</scope>
    <source>
        <strain evidence="8">cv. Huhao1</strain>
        <tissue evidence="7">Leaf</tissue>
    </source>
</reference>
<feature type="transmembrane region" description="Helical" evidence="5">
    <location>
        <begin position="41"/>
        <end position="63"/>
    </location>
</feature>
<dbReference type="PANTHER" id="PTHR43908:SF3">
    <property type="entry name" value="AT29763P-RELATED"/>
    <property type="match status" value="1"/>
</dbReference>
<evidence type="ECO:0000256" key="2">
    <source>
        <dbReference type="ARBA" id="ARBA00022692"/>
    </source>
</evidence>
<dbReference type="EMBL" id="PKPP01002517">
    <property type="protein sequence ID" value="PWA74754.1"/>
    <property type="molecule type" value="Genomic_DNA"/>
</dbReference>
<evidence type="ECO:0000256" key="1">
    <source>
        <dbReference type="ARBA" id="ARBA00004167"/>
    </source>
</evidence>
<keyword evidence="8" id="KW-1185">Reference proteome</keyword>
<dbReference type="Pfam" id="PF09320">
    <property type="entry name" value="DUF1977"/>
    <property type="match status" value="1"/>
</dbReference>
<name>A0A2U1NML4_ARTAN</name>
<keyword evidence="2 5" id="KW-0812">Transmembrane</keyword>
<evidence type="ECO:0000313" key="8">
    <source>
        <dbReference type="Proteomes" id="UP000245207"/>
    </source>
</evidence>
<dbReference type="Proteomes" id="UP000245207">
    <property type="component" value="Unassembled WGS sequence"/>
</dbReference>
<dbReference type="GO" id="GO:0071218">
    <property type="term" value="P:cellular response to misfolded protein"/>
    <property type="evidence" value="ECO:0007669"/>
    <property type="project" value="TreeGrafter"/>
</dbReference>
<evidence type="ECO:0000313" key="7">
    <source>
        <dbReference type="EMBL" id="PWA74754.1"/>
    </source>
</evidence>
<comment type="subcellular location">
    <subcellularLocation>
        <location evidence="1">Membrane</location>
        <topology evidence="1">Single-pass membrane protein</topology>
    </subcellularLocation>
</comment>
<feature type="domain" description="DUF1977" evidence="6">
    <location>
        <begin position="68"/>
        <end position="130"/>
    </location>
</feature>
<evidence type="ECO:0000256" key="4">
    <source>
        <dbReference type="ARBA" id="ARBA00023136"/>
    </source>
</evidence>
<dbReference type="AlphaFoldDB" id="A0A2U1NML4"/>